<dbReference type="InterPro" id="IPR052173">
    <property type="entry name" value="Beta-lactam_resp_regulator"/>
</dbReference>
<feature type="region of interest" description="Disordered" evidence="1">
    <location>
        <begin position="549"/>
        <end position="574"/>
    </location>
</feature>
<comment type="caution">
    <text evidence="4">The sequence shown here is derived from an EMBL/GenBank/DDBJ whole genome shotgun (WGS) entry which is preliminary data.</text>
</comment>
<evidence type="ECO:0000313" key="5">
    <source>
        <dbReference type="Proteomes" id="UP000267844"/>
    </source>
</evidence>
<evidence type="ECO:0000256" key="2">
    <source>
        <dbReference type="SAM" id="Phobius"/>
    </source>
</evidence>
<sequence length="574" mass="66776">MVAFFIKFILCSGFLYSFYKLFLERESMYKINRFYLLFSLIFSLIAPLYKIDLPITATETNISPELLAFLMQNPELLQQERGINFGDILNVIYILVGVIFLVRFIYNLYELMFKIKTEEKIKDQEITYILDLDSNQPYSFWKYIFIPKKQLKSLHQNLIDHEKAHCIQKHSLDILLIEIFQILFWFNPFIYFYKKSIKLNHEFLADEYVLQRNSDLKTYQHQILDCIATQNPSMMASNFNFILTKKRLLMMTKNTSKRKVKILSFASLPFILSAFVLFSQKSFAQEVEKKAQKVEQVLEKPVQSQAEILLGQATTLRDSLLKTDQVKTATPIEKVITKDELKTILKSNPQNKIILNDAGDIILNDSIKIKDIVLKKELVPTILYGTDGKVLQKIDPKEIEKVFVKSNEGLIEIIKKDSSIIKIFNSEKDIPNIDKKVKTAKMPTLKNNITLKNGYSIYTDKNGVEHKIISSEIDKVYLENQLKSKEIDNGYSLSFSKNKGVDKAEIEKQLKEAQARGYDITAIKTDTKNPEIQKLGSFTVKTFYSEDPKEMSKHLEEKKKELELQEKNTKKMLK</sequence>
<reference evidence="4 5" key="1">
    <citation type="submission" date="2018-10" db="EMBL/GenBank/DDBJ databases">
        <title>Transmission dynamics of multidrug resistant bacteria on intensive care unit surfaces.</title>
        <authorList>
            <person name="D'Souza A.W."/>
            <person name="Potter R.F."/>
            <person name="Wallace M."/>
            <person name="Shupe A."/>
            <person name="Patel S."/>
            <person name="Sun S."/>
            <person name="Gul D."/>
            <person name="Kwon J.H."/>
            <person name="Andleeb S."/>
            <person name="Burnham C.-A.D."/>
            <person name="Dantas G."/>
        </authorList>
    </citation>
    <scope>NUCLEOTIDE SEQUENCE [LARGE SCALE GENOMIC DNA]</scope>
    <source>
        <strain evidence="4 5">WF_348</strain>
    </source>
</reference>
<accession>A0A427BSY7</accession>
<evidence type="ECO:0000256" key="1">
    <source>
        <dbReference type="SAM" id="MobiDB-lite"/>
    </source>
</evidence>
<evidence type="ECO:0000259" key="3">
    <source>
        <dbReference type="Pfam" id="PF05569"/>
    </source>
</evidence>
<dbReference type="CDD" id="cd07341">
    <property type="entry name" value="M56_BlaR1_MecR1_like"/>
    <property type="match status" value="1"/>
</dbReference>
<protein>
    <submittedName>
        <fullName evidence="4">M56 family metallopeptidase</fullName>
    </submittedName>
</protein>
<feature type="transmembrane region" description="Helical" evidence="2">
    <location>
        <begin position="260"/>
        <end position="278"/>
    </location>
</feature>
<feature type="transmembrane region" description="Helical" evidence="2">
    <location>
        <begin position="88"/>
        <end position="106"/>
    </location>
</feature>
<organism evidence="4 5">
    <name type="scientific">Empedobacter falsenii</name>
    <dbReference type="NCBI Taxonomy" id="343874"/>
    <lineage>
        <taxon>Bacteria</taxon>
        <taxon>Pseudomonadati</taxon>
        <taxon>Bacteroidota</taxon>
        <taxon>Flavobacteriia</taxon>
        <taxon>Flavobacteriales</taxon>
        <taxon>Weeksellaceae</taxon>
        <taxon>Empedobacter</taxon>
    </lineage>
</organism>
<evidence type="ECO:0000313" key="4">
    <source>
        <dbReference type="EMBL" id="RRT94449.1"/>
    </source>
</evidence>
<gene>
    <name evidence="4" type="ORF">EGI89_00045</name>
</gene>
<name>A0A427BSY7_9FLAO</name>
<dbReference type="PANTHER" id="PTHR34978">
    <property type="entry name" value="POSSIBLE SENSOR-TRANSDUCER PROTEIN BLAR"/>
    <property type="match status" value="1"/>
</dbReference>
<keyword evidence="2" id="KW-0472">Membrane</keyword>
<keyword evidence="2" id="KW-1133">Transmembrane helix</keyword>
<feature type="domain" description="Peptidase M56" evidence="3">
    <location>
        <begin position="107"/>
        <end position="250"/>
    </location>
</feature>
<dbReference type="Pfam" id="PF05569">
    <property type="entry name" value="Peptidase_M56"/>
    <property type="match status" value="1"/>
</dbReference>
<proteinExistence type="predicted"/>
<feature type="transmembrane region" description="Helical" evidence="2">
    <location>
        <begin position="34"/>
        <end position="51"/>
    </location>
</feature>
<dbReference type="Proteomes" id="UP000267844">
    <property type="component" value="Unassembled WGS sequence"/>
</dbReference>
<dbReference type="InterPro" id="IPR008756">
    <property type="entry name" value="Peptidase_M56"/>
</dbReference>
<dbReference type="AlphaFoldDB" id="A0A427BSY7"/>
<dbReference type="PANTHER" id="PTHR34978:SF3">
    <property type="entry name" value="SLR0241 PROTEIN"/>
    <property type="match status" value="1"/>
</dbReference>
<keyword evidence="2" id="KW-0812">Transmembrane</keyword>
<dbReference type="EMBL" id="RHPO01000001">
    <property type="protein sequence ID" value="RRT94449.1"/>
    <property type="molecule type" value="Genomic_DNA"/>
</dbReference>
<feature type="transmembrane region" description="Helical" evidence="2">
    <location>
        <begin position="6"/>
        <end position="22"/>
    </location>
</feature>